<gene>
    <name evidence="2" type="ORF">A2806_02755</name>
</gene>
<dbReference type="EMBL" id="MHSS01000006">
    <property type="protein sequence ID" value="OHA48494.1"/>
    <property type="molecule type" value="Genomic_DNA"/>
</dbReference>
<reference evidence="2 3" key="1">
    <citation type="journal article" date="2016" name="Nat. Commun.">
        <title>Thousands of microbial genomes shed light on interconnected biogeochemical processes in an aquifer system.</title>
        <authorList>
            <person name="Anantharaman K."/>
            <person name="Brown C.T."/>
            <person name="Hug L.A."/>
            <person name="Sharon I."/>
            <person name="Castelle C.J."/>
            <person name="Probst A.J."/>
            <person name="Thomas B.C."/>
            <person name="Singh A."/>
            <person name="Wilkins M.J."/>
            <person name="Karaoz U."/>
            <person name="Brodie E.L."/>
            <person name="Williams K.H."/>
            <person name="Hubbard S.S."/>
            <person name="Banfield J.F."/>
        </authorList>
    </citation>
    <scope>NUCLEOTIDE SEQUENCE [LARGE SCALE GENOMIC DNA]</scope>
</reference>
<comment type="caution">
    <text evidence="2">The sequence shown here is derived from an EMBL/GenBank/DDBJ whole genome shotgun (WGS) entry which is preliminary data.</text>
</comment>
<feature type="transmembrane region" description="Helical" evidence="1">
    <location>
        <begin position="160"/>
        <end position="185"/>
    </location>
</feature>
<keyword evidence="1" id="KW-0812">Transmembrane</keyword>
<organism evidence="2 3">
    <name type="scientific">Candidatus Terrybacteria bacterium RIFCSPHIGHO2_01_FULL_48_17</name>
    <dbReference type="NCBI Taxonomy" id="1802362"/>
    <lineage>
        <taxon>Bacteria</taxon>
        <taxon>Candidatus Terryibacteriota</taxon>
    </lineage>
</organism>
<dbReference type="AlphaFoldDB" id="A0A1G2PJI6"/>
<accession>A0A1G2PJI6</accession>
<protein>
    <submittedName>
        <fullName evidence="2">Uncharacterized protein</fullName>
    </submittedName>
</protein>
<sequence>MSAKEKLNEPVVYSRNSWSYRRWVQYWGGKQPAPKNSCEYRSVVFFRLTGRQVGTAAGRVFRIFKKPSSPNPKPRPVTVIIHDTRPHILWRVMWTMLWPFRKFVRALFVSIFRAVEVCADFNDRHHDKPTKVFCIFVAVVFVGLLAVVLVAAALKDPIQFLIVVGLIAGMVAAWLLVCMGGIAFLKSDFATAVGDFFVSFYYRMCRPVDFRD</sequence>
<keyword evidence="1" id="KW-1133">Transmembrane helix</keyword>
<evidence type="ECO:0000313" key="2">
    <source>
        <dbReference type="EMBL" id="OHA48494.1"/>
    </source>
</evidence>
<feature type="transmembrane region" description="Helical" evidence="1">
    <location>
        <begin position="132"/>
        <end position="154"/>
    </location>
</feature>
<name>A0A1G2PJI6_9BACT</name>
<evidence type="ECO:0000256" key="1">
    <source>
        <dbReference type="SAM" id="Phobius"/>
    </source>
</evidence>
<proteinExistence type="predicted"/>
<evidence type="ECO:0000313" key="3">
    <source>
        <dbReference type="Proteomes" id="UP000177629"/>
    </source>
</evidence>
<dbReference type="Proteomes" id="UP000177629">
    <property type="component" value="Unassembled WGS sequence"/>
</dbReference>
<keyword evidence="1" id="KW-0472">Membrane</keyword>